<name>A0ABQ1QTQ2_9RHOB</name>
<dbReference type="Gene3D" id="3.60.15.10">
    <property type="entry name" value="Ribonuclease Z/Hydroxyacylglutathione hydrolase-like"/>
    <property type="match status" value="1"/>
</dbReference>
<dbReference type="EMBL" id="BMGI01000005">
    <property type="protein sequence ID" value="GGD43286.1"/>
    <property type="molecule type" value="Genomic_DNA"/>
</dbReference>
<organism evidence="2 3">
    <name type="scientific">Sinisalibacter lacisalsi</name>
    <dbReference type="NCBI Taxonomy" id="1526570"/>
    <lineage>
        <taxon>Bacteria</taxon>
        <taxon>Pseudomonadati</taxon>
        <taxon>Pseudomonadota</taxon>
        <taxon>Alphaproteobacteria</taxon>
        <taxon>Rhodobacterales</taxon>
        <taxon>Roseobacteraceae</taxon>
        <taxon>Sinisalibacter</taxon>
    </lineage>
</organism>
<comment type="caution">
    <text evidence="2">The sequence shown here is derived from an EMBL/GenBank/DDBJ whole genome shotgun (WGS) entry which is preliminary data.</text>
</comment>
<evidence type="ECO:0000313" key="2">
    <source>
        <dbReference type="EMBL" id="GGD43286.1"/>
    </source>
</evidence>
<evidence type="ECO:0000313" key="3">
    <source>
        <dbReference type="Proteomes" id="UP000617355"/>
    </source>
</evidence>
<feature type="signal peptide" evidence="1">
    <location>
        <begin position="1"/>
        <end position="17"/>
    </location>
</feature>
<dbReference type="PANTHER" id="PTHR39189">
    <property type="entry name" value="UPF0173 METAL-DEPENDENT HYDROLASE YTKL"/>
    <property type="match status" value="1"/>
</dbReference>
<proteinExistence type="predicted"/>
<feature type="chain" id="PRO_5045317111" evidence="1">
    <location>
        <begin position="18"/>
        <end position="269"/>
    </location>
</feature>
<dbReference type="RefSeq" id="WP_188529045.1">
    <property type="nucleotide sequence ID" value="NZ_BMGI01000005.1"/>
</dbReference>
<sequence>MIRFVLAMLVFALPAAAQERIPSHCIALAGDIPGARYLYLAAYGDALPANEVRISYIDHASFLIQTGDGLAAVTDFTGNLGGADLVPDVVTMNNAHITHFTHAPDPRIPHVLEGWGLGGEAREHRVDLGGMLVRNVPTDLRGRGGGVVENGNSIFVFEAAGLCIGHMGHLHHEPDPGQYAAIGRLDVVMAAVDGGITLDTASMIGVMQRFRARVVLPMHWFGRFTLDRFLSGMSGEFDVVEAGMREITLSLDKLPARPTVMVLEPGRFD</sequence>
<dbReference type="PANTHER" id="PTHR39189:SF1">
    <property type="entry name" value="UPF0173 METAL-DEPENDENT HYDROLASE YTKL"/>
    <property type="match status" value="1"/>
</dbReference>
<dbReference type="Proteomes" id="UP000617355">
    <property type="component" value="Unassembled WGS sequence"/>
</dbReference>
<keyword evidence="1" id="KW-0732">Signal</keyword>
<gene>
    <name evidence="2" type="ORF">GCM10011358_28900</name>
</gene>
<evidence type="ECO:0000256" key="1">
    <source>
        <dbReference type="SAM" id="SignalP"/>
    </source>
</evidence>
<keyword evidence="2" id="KW-0378">Hydrolase</keyword>
<dbReference type="GO" id="GO:0016787">
    <property type="term" value="F:hydrolase activity"/>
    <property type="evidence" value="ECO:0007669"/>
    <property type="project" value="UniProtKB-KW"/>
</dbReference>
<dbReference type="Pfam" id="PF13483">
    <property type="entry name" value="Lactamase_B_3"/>
    <property type="match status" value="1"/>
</dbReference>
<accession>A0ABQ1QTQ2</accession>
<keyword evidence="3" id="KW-1185">Reference proteome</keyword>
<dbReference type="InterPro" id="IPR036866">
    <property type="entry name" value="RibonucZ/Hydroxyglut_hydro"/>
</dbReference>
<protein>
    <submittedName>
        <fullName evidence="2">Zn-dependent hydrolase</fullName>
    </submittedName>
</protein>
<dbReference type="SUPFAM" id="SSF56281">
    <property type="entry name" value="Metallo-hydrolase/oxidoreductase"/>
    <property type="match status" value="1"/>
</dbReference>
<reference evidence="3" key="1">
    <citation type="journal article" date="2019" name="Int. J. Syst. Evol. Microbiol.">
        <title>The Global Catalogue of Microorganisms (GCM) 10K type strain sequencing project: providing services to taxonomists for standard genome sequencing and annotation.</title>
        <authorList>
            <consortium name="The Broad Institute Genomics Platform"/>
            <consortium name="The Broad Institute Genome Sequencing Center for Infectious Disease"/>
            <person name="Wu L."/>
            <person name="Ma J."/>
        </authorList>
    </citation>
    <scope>NUCLEOTIDE SEQUENCE [LARGE SCALE GENOMIC DNA]</scope>
    <source>
        <strain evidence="3">CGMCC 1.12922</strain>
    </source>
</reference>